<comment type="caution">
    <text evidence="1">The sequence shown here is derived from an EMBL/GenBank/DDBJ whole genome shotgun (WGS) entry which is preliminary data.</text>
</comment>
<evidence type="ECO:0000313" key="1">
    <source>
        <dbReference type="EMBL" id="GIY47884.1"/>
    </source>
</evidence>
<reference evidence="1 2" key="1">
    <citation type="submission" date="2021-06" db="EMBL/GenBank/DDBJ databases">
        <title>Caerostris darwini draft genome.</title>
        <authorList>
            <person name="Kono N."/>
            <person name="Arakawa K."/>
        </authorList>
    </citation>
    <scope>NUCLEOTIDE SEQUENCE [LARGE SCALE GENOMIC DNA]</scope>
</reference>
<protein>
    <submittedName>
        <fullName evidence="1">Uncharacterized protein</fullName>
    </submittedName>
</protein>
<dbReference type="Proteomes" id="UP001054837">
    <property type="component" value="Unassembled WGS sequence"/>
</dbReference>
<gene>
    <name evidence="1" type="ORF">CDAR_268271</name>
</gene>
<accession>A0AAV4TPA1</accession>
<name>A0AAV4TPA1_9ARAC</name>
<keyword evidence="2" id="KW-1185">Reference proteome</keyword>
<organism evidence="1 2">
    <name type="scientific">Caerostris darwini</name>
    <dbReference type="NCBI Taxonomy" id="1538125"/>
    <lineage>
        <taxon>Eukaryota</taxon>
        <taxon>Metazoa</taxon>
        <taxon>Ecdysozoa</taxon>
        <taxon>Arthropoda</taxon>
        <taxon>Chelicerata</taxon>
        <taxon>Arachnida</taxon>
        <taxon>Araneae</taxon>
        <taxon>Araneomorphae</taxon>
        <taxon>Entelegynae</taxon>
        <taxon>Araneoidea</taxon>
        <taxon>Araneidae</taxon>
        <taxon>Caerostris</taxon>
    </lineage>
</organism>
<evidence type="ECO:0000313" key="2">
    <source>
        <dbReference type="Proteomes" id="UP001054837"/>
    </source>
</evidence>
<proteinExistence type="predicted"/>
<dbReference type="AlphaFoldDB" id="A0AAV4TPA1"/>
<dbReference type="EMBL" id="BPLQ01010026">
    <property type="protein sequence ID" value="GIY47884.1"/>
    <property type="molecule type" value="Genomic_DNA"/>
</dbReference>
<sequence length="118" mass="13009">MSSEPQFYTQELFANVAITGAPSVGVGHPSICGKSRASPRHYGKWQTDRCSESADVGQEETGLRVCGVGWVISRKRRRCYVAEQSALDTPKSTRRPSRLDSSRVGVVVIPVYYMGRSN</sequence>